<proteinExistence type="predicted"/>
<sequence>MTNGHRDALFVLVKSLSKSEKRQFKLYVGRLGVNADAKFLGLFNLLDKIRTYDEKLILASGIVKKAQLSNLKAHLYKQILVSLRLNPVNQNIRVQIREQLDFATILYQKGLYRQSLKILDKVKSTAIENEEKNIAYEIVELEKIIETQYITRSIPDRADELAIQAKELSAQNVMTSKLSNISLQLYGMMLKVGYVRSDEDYKKVKLYFERHLPKYNIDDLGFREKLWLYKAHLWYSFLVQDFLSSYKYASKWVDLFYSHKEMIYLNPVFFLKGNHYLLESLLYVRYSSQFKQTLDDFEQMVESKDFPKNDNIASLSFLYMNANKLNLHFLEGTFEKGLYLVKIIEYGINKHKDRIDAHHVMLLYYKIACLYFGIGDNKTCIQYLKRIINNRNLKMREDLMCFARVLSLVAHYEAGMDYHLEVQLKSTYKFLLKMNDLHAVQKEMIKFLRNLANIYPHELRGEFQKLYTELKKYEHHPYEKRAFLYLDIISWLESHLQDKPVAQIIREKAMAVTR</sequence>
<organism evidence="1 2">
    <name type="scientific">Kriegella aquimaris</name>
    <dbReference type="NCBI Taxonomy" id="192904"/>
    <lineage>
        <taxon>Bacteria</taxon>
        <taxon>Pseudomonadati</taxon>
        <taxon>Bacteroidota</taxon>
        <taxon>Flavobacteriia</taxon>
        <taxon>Flavobacteriales</taxon>
        <taxon>Flavobacteriaceae</taxon>
        <taxon>Kriegella</taxon>
    </lineage>
</organism>
<reference evidence="2" key="1">
    <citation type="submission" date="2016-10" db="EMBL/GenBank/DDBJ databases">
        <authorList>
            <person name="Varghese N."/>
            <person name="Submissions S."/>
        </authorList>
    </citation>
    <scope>NUCLEOTIDE SEQUENCE [LARGE SCALE GENOMIC DNA]</scope>
    <source>
        <strain evidence="2">DSM 19886</strain>
    </source>
</reference>
<evidence type="ECO:0008006" key="3">
    <source>
        <dbReference type="Google" id="ProtNLM"/>
    </source>
</evidence>
<dbReference type="Proteomes" id="UP000199440">
    <property type="component" value="Unassembled WGS sequence"/>
</dbReference>
<evidence type="ECO:0000313" key="2">
    <source>
        <dbReference type="Proteomes" id="UP000199440"/>
    </source>
</evidence>
<dbReference type="AlphaFoldDB" id="A0A1G9K125"/>
<name>A0A1G9K125_9FLAO</name>
<gene>
    <name evidence="1" type="ORF">SAMN04488514_101802</name>
</gene>
<accession>A0A1G9K125</accession>
<dbReference type="EMBL" id="FNGV01000001">
    <property type="protein sequence ID" value="SDL43650.1"/>
    <property type="molecule type" value="Genomic_DNA"/>
</dbReference>
<dbReference type="RefSeq" id="WP_089885470.1">
    <property type="nucleotide sequence ID" value="NZ_FNGV01000001.1"/>
</dbReference>
<dbReference type="STRING" id="192904.SAMN04488514_101802"/>
<dbReference type="OrthoDB" id="714416at2"/>
<protein>
    <recommendedName>
        <fullName evidence="3">Tetratricopeptide repeat-containing protein</fullName>
    </recommendedName>
</protein>
<keyword evidence="2" id="KW-1185">Reference proteome</keyword>
<evidence type="ECO:0000313" key="1">
    <source>
        <dbReference type="EMBL" id="SDL43650.1"/>
    </source>
</evidence>